<dbReference type="EMBL" id="JBJDQH010000009">
    <property type="protein sequence ID" value="MFK4268562.1"/>
    <property type="molecule type" value="Genomic_DNA"/>
</dbReference>
<keyword evidence="1 4" id="KW-0489">Methyltransferase</keyword>
<dbReference type="EC" id="2.1.1.-" evidence="4"/>
<dbReference type="Pfam" id="PF13649">
    <property type="entry name" value="Methyltransf_25"/>
    <property type="match status" value="1"/>
</dbReference>
<comment type="caution">
    <text evidence="4">The sequence shown here is derived from an EMBL/GenBank/DDBJ whole genome shotgun (WGS) entry which is preliminary data.</text>
</comment>
<organism evidence="4 5">
    <name type="scientific">Streptomyces milbemycinicus</name>
    <dbReference type="NCBI Taxonomy" id="476552"/>
    <lineage>
        <taxon>Bacteria</taxon>
        <taxon>Bacillati</taxon>
        <taxon>Actinomycetota</taxon>
        <taxon>Actinomycetes</taxon>
        <taxon>Kitasatosporales</taxon>
        <taxon>Streptomycetaceae</taxon>
        <taxon>Streptomyces</taxon>
    </lineage>
</organism>
<dbReference type="PANTHER" id="PTHR43861:SF1">
    <property type="entry name" value="TRANS-ACONITATE 2-METHYLTRANSFERASE"/>
    <property type="match status" value="1"/>
</dbReference>
<evidence type="ECO:0000313" key="5">
    <source>
        <dbReference type="Proteomes" id="UP001620295"/>
    </source>
</evidence>
<keyword evidence="2 4" id="KW-0808">Transferase</keyword>
<dbReference type="PANTHER" id="PTHR43861">
    <property type="entry name" value="TRANS-ACONITATE 2-METHYLTRANSFERASE-RELATED"/>
    <property type="match status" value="1"/>
</dbReference>
<evidence type="ECO:0000256" key="2">
    <source>
        <dbReference type="ARBA" id="ARBA00022679"/>
    </source>
</evidence>
<dbReference type="RefSeq" id="WP_404747318.1">
    <property type="nucleotide sequence ID" value="NZ_JBJDQH010000009.1"/>
</dbReference>
<dbReference type="SUPFAM" id="SSF53335">
    <property type="entry name" value="S-adenosyl-L-methionine-dependent methyltransferases"/>
    <property type="match status" value="1"/>
</dbReference>
<proteinExistence type="predicted"/>
<dbReference type="Gene3D" id="3.40.50.150">
    <property type="entry name" value="Vaccinia Virus protein VP39"/>
    <property type="match status" value="1"/>
</dbReference>
<dbReference type="Proteomes" id="UP001620295">
    <property type="component" value="Unassembled WGS sequence"/>
</dbReference>
<dbReference type="InterPro" id="IPR029063">
    <property type="entry name" value="SAM-dependent_MTases_sf"/>
</dbReference>
<feature type="domain" description="Methyltransferase" evidence="3">
    <location>
        <begin position="52"/>
        <end position="146"/>
    </location>
</feature>
<reference evidence="4 5" key="1">
    <citation type="submission" date="2024-11" db="EMBL/GenBank/DDBJ databases">
        <title>The Natural Products Discovery Center: Release of the First 8490 Sequenced Strains for Exploring Actinobacteria Biosynthetic Diversity.</title>
        <authorList>
            <person name="Kalkreuter E."/>
            <person name="Kautsar S.A."/>
            <person name="Yang D."/>
            <person name="Bader C.D."/>
            <person name="Teijaro C.N."/>
            <person name="Fluegel L."/>
            <person name="Davis C.M."/>
            <person name="Simpson J.R."/>
            <person name="Lauterbach L."/>
            <person name="Steele A.D."/>
            <person name="Gui C."/>
            <person name="Meng S."/>
            <person name="Li G."/>
            <person name="Viehrig K."/>
            <person name="Ye F."/>
            <person name="Su P."/>
            <person name="Kiefer A.F."/>
            <person name="Nichols A."/>
            <person name="Cepeda A.J."/>
            <person name="Yan W."/>
            <person name="Fan B."/>
            <person name="Jiang Y."/>
            <person name="Adhikari A."/>
            <person name="Zheng C.-J."/>
            <person name="Schuster L."/>
            <person name="Cowan T.M."/>
            <person name="Smanski M.J."/>
            <person name="Chevrette M.G."/>
            <person name="De Carvalho L.P.S."/>
            <person name="Shen B."/>
        </authorList>
    </citation>
    <scope>NUCLEOTIDE SEQUENCE [LARGE SCALE GENOMIC DNA]</scope>
    <source>
        <strain evidence="4 5">NPDC020863</strain>
    </source>
</reference>
<evidence type="ECO:0000259" key="3">
    <source>
        <dbReference type="Pfam" id="PF13649"/>
    </source>
</evidence>
<dbReference type="InterPro" id="IPR041698">
    <property type="entry name" value="Methyltransf_25"/>
</dbReference>
<name>A0ABW8LRL6_9ACTN</name>
<sequence length="277" mass="29010">MTTEIANHEQYETWNGDEGRHWALSQPRHDAMLEPLTAPLLDAAALAPGDRVLDVGCGCGATTRAAAARVAGGEALGVDLSGPMLERATLLADDEGVRNARFLRADAQTYAFPPASHDALVSRLGMHVFADPPAAFGNLAAALRPGARLAFLSWQHPRNSEFARVPALALRGTEPSGEGQAFSLSDPVRVRALLAGAGFAGVAVEAVEVSLWVGDTPLDAVEFMAGTGALRTALASADRPAREHARQVLAEALEPHASPHGVRLGAALWLTTARRAG</sequence>
<keyword evidence="5" id="KW-1185">Reference proteome</keyword>
<evidence type="ECO:0000313" key="4">
    <source>
        <dbReference type="EMBL" id="MFK4268562.1"/>
    </source>
</evidence>
<dbReference type="CDD" id="cd02440">
    <property type="entry name" value="AdoMet_MTases"/>
    <property type="match status" value="1"/>
</dbReference>
<evidence type="ECO:0000256" key="1">
    <source>
        <dbReference type="ARBA" id="ARBA00022603"/>
    </source>
</evidence>
<dbReference type="GO" id="GO:0008168">
    <property type="term" value="F:methyltransferase activity"/>
    <property type="evidence" value="ECO:0007669"/>
    <property type="project" value="UniProtKB-KW"/>
</dbReference>
<dbReference type="GO" id="GO:0032259">
    <property type="term" value="P:methylation"/>
    <property type="evidence" value="ECO:0007669"/>
    <property type="project" value="UniProtKB-KW"/>
</dbReference>
<accession>A0ABW8LRL6</accession>
<protein>
    <submittedName>
        <fullName evidence="4">Class I SAM-dependent methyltransferase</fullName>
        <ecNumber evidence="4">2.1.1.-</ecNumber>
    </submittedName>
</protein>
<gene>
    <name evidence="4" type="ORF">ACI2L5_26980</name>
</gene>